<evidence type="ECO:0000259" key="2">
    <source>
        <dbReference type="Pfam" id="PF08308"/>
    </source>
</evidence>
<gene>
    <name evidence="3" type="ORF">EZS26_001469</name>
</gene>
<accession>A0A5M8P1Y2</accession>
<feature type="signal peptide" evidence="1">
    <location>
        <begin position="1"/>
        <end position="26"/>
    </location>
</feature>
<feature type="domain" description="PEGA" evidence="2">
    <location>
        <begin position="218"/>
        <end position="286"/>
    </location>
</feature>
<dbReference type="PANTHER" id="PTHR36194">
    <property type="entry name" value="S-LAYER-LIKE PROTEIN"/>
    <property type="match status" value="1"/>
</dbReference>
<proteinExistence type="predicted"/>
<feature type="domain" description="PEGA" evidence="2">
    <location>
        <begin position="356"/>
        <end position="423"/>
    </location>
</feature>
<protein>
    <recommendedName>
        <fullName evidence="2">PEGA domain-containing protein</fullName>
    </recommendedName>
</protein>
<evidence type="ECO:0000256" key="1">
    <source>
        <dbReference type="SAM" id="SignalP"/>
    </source>
</evidence>
<evidence type="ECO:0000313" key="3">
    <source>
        <dbReference type="EMBL" id="KAA6302356.1"/>
    </source>
</evidence>
<keyword evidence="1" id="KW-0732">Signal</keyword>
<evidence type="ECO:0000313" key="4">
    <source>
        <dbReference type="Proteomes" id="UP000324575"/>
    </source>
</evidence>
<comment type="caution">
    <text evidence="3">The sequence shown here is derived from an EMBL/GenBank/DDBJ whole genome shotgun (WGS) entry which is preliminary data.</text>
</comment>
<dbReference type="InterPro" id="IPR013229">
    <property type="entry name" value="PEGA"/>
</dbReference>
<dbReference type="EMBL" id="SNRX01000008">
    <property type="protein sequence ID" value="KAA6302356.1"/>
    <property type="molecule type" value="Genomic_DNA"/>
</dbReference>
<sequence>MKKSNIFSKKNSIIAIMVSICLTGFAQNIAVESFALDETDQSARISDKRTDQNNKVCAIVKIETPLQWRDMTFNAGSIGIVDSKQGVGEIWVWLSPGTQRLTIQHTYMGVVRNYNFSEPLKEASVYVMKLTSGTVTTVIQPSINRQYLIVSCKIEGATIKIDNGTPQLFVDGEYQESLTYGNHQYLIEVPMYHSLSGIVEIKAASKSFLNPELLPMFGKLIVHSQPEESADVFIDDEKRGSTPFTLEKLRSGEHKIRIIKNMYLPETKTITIQDGQISTETLTLRPNFATITLIGDGDIYINEVLKANAKLTERLIPGSYKVELRKPSHRSTVQSIDVKAGENKILNLTATTPIYGSLDIKSTPRASVYIDGKKIDESPAIISQILVGKHEIELQSNDYKIHKQTIEVQEGKIAELNATLQEEDKLATLRITSNVPMVYVLINGENIGQTPITKENLPLGKTTVFLSKAGYKPQPLKKTIYLKSGYNEIYGELQREKVKSIKQPKPHKKELAIADGDFFDYWGSPSAPIGIAMGQYSNYGWYFEGRIGDNTEYMRAALTAGVIVRAIDPIYIYGGLGWGSLVYDYDYDPEFIKDRDILELEIGATLMIKSLRLSIGYSNFGEFHFGIGVQTNLF</sequence>
<dbReference type="PANTHER" id="PTHR36194:SF1">
    <property type="entry name" value="S-LAYER-LIKE PROTEIN"/>
    <property type="match status" value="1"/>
</dbReference>
<name>A0A5M8P1Y2_9BACT</name>
<reference evidence="3 4" key="1">
    <citation type="submission" date="2019-03" db="EMBL/GenBank/DDBJ databases">
        <title>Single cell metagenomics reveals metabolic interactions within the superorganism composed of flagellate Streblomastix strix and complex community of Bacteroidetes bacteria on its surface.</title>
        <authorList>
            <person name="Treitli S.C."/>
            <person name="Kolisko M."/>
            <person name="Husnik F."/>
            <person name="Keeling P."/>
            <person name="Hampl V."/>
        </authorList>
    </citation>
    <scope>NUCLEOTIDE SEQUENCE [LARGE SCALE GENOMIC DNA]</scope>
    <source>
        <strain evidence="3">St1</strain>
    </source>
</reference>
<dbReference type="Proteomes" id="UP000324575">
    <property type="component" value="Unassembled WGS sequence"/>
</dbReference>
<feature type="chain" id="PRO_5024406608" description="PEGA domain-containing protein" evidence="1">
    <location>
        <begin position="27"/>
        <end position="634"/>
    </location>
</feature>
<feature type="domain" description="PEGA" evidence="2">
    <location>
        <begin position="427"/>
        <end position="485"/>
    </location>
</feature>
<dbReference type="Pfam" id="PF08308">
    <property type="entry name" value="PEGA"/>
    <property type="match status" value="3"/>
</dbReference>
<organism evidence="3 4">
    <name type="scientific">Candidatus Ordinivivax streblomastigis</name>
    <dbReference type="NCBI Taxonomy" id="2540710"/>
    <lineage>
        <taxon>Bacteria</taxon>
        <taxon>Pseudomonadati</taxon>
        <taxon>Bacteroidota</taxon>
        <taxon>Bacteroidia</taxon>
        <taxon>Bacteroidales</taxon>
        <taxon>Candidatus Ordinivivax</taxon>
    </lineage>
</organism>
<dbReference type="AlphaFoldDB" id="A0A5M8P1Y2"/>